<dbReference type="RefSeq" id="WP_285323992.1">
    <property type="nucleotide sequence ID" value="NZ_JARGCK010000008.1"/>
</dbReference>
<sequence length="105" mass="12185">MAYHFNNRISIIGITEEMNDEGGFEEVEAEIAKPWADIKTMRAGEFEAMGFSVTNVPIRFIIRYRKGIELNHKIKYNGDVYKIESIENDDGKNYTLTLFANRNEM</sequence>
<comment type="caution">
    <text evidence="1">The sequence shown here is derived from an EMBL/GenBank/DDBJ whole genome shotgun (WGS) entry which is preliminary data.</text>
</comment>
<reference evidence="1" key="2">
    <citation type="submission" date="2023-03" db="EMBL/GenBank/DDBJ databases">
        <authorList>
            <person name="Vazquez L."/>
            <person name="Rodriguez J."/>
            <person name="Mayo B."/>
            <person name="Florez A.B."/>
        </authorList>
    </citation>
    <scope>NUCLEOTIDE SEQUENCE</scope>
    <source>
        <strain evidence="1">5A3I</strain>
    </source>
</reference>
<accession>A0AAW7ALQ0</accession>
<name>A0AAW7ALQ0_9STAP</name>
<reference evidence="1" key="1">
    <citation type="journal article" date="2023" name="Int. J. Mol. Sci.">
        <title>Antibiotic Resistance/Susceptibility Profiles of Staphylococcus equorum Strains from Cheese, and Genome Analysis for Antibiotic Resistance Genes.</title>
        <authorList>
            <person name="Vazquez L."/>
            <person name="Srednik M.E."/>
            <person name="Rodriguez J."/>
            <person name="Florez A.B."/>
            <person name="Mayo B."/>
        </authorList>
    </citation>
    <scope>NUCLEOTIDE SEQUENCE</scope>
    <source>
        <strain evidence="1">5A3I</strain>
    </source>
</reference>
<organism evidence="1 2">
    <name type="scientific">Staphylococcus equorum</name>
    <dbReference type="NCBI Taxonomy" id="246432"/>
    <lineage>
        <taxon>Bacteria</taxon>
        <taxon>Bacillati</taxon>
        <taxon>Bacillota</taxon>
        <taxon>Bacilli</taxon>
        <taxon>Bacillales</taxon>
        <taxon>Staphylococcaceae</taxon>
        <taxon>Staphylococcus</taxon>
    </lineage>
</organism>
<dbReference type="InterPro" id="IPR038666">
    <property type="entry name" value="SSP1_head-tail_sf"/>
</dbReference>
<dbReference type="Proteomes" id="UP001174037">
    <property type="component" value="Unassembled WGS sequence"/>
</dbReference>
<protein>
    <submittedName>
        <fullName evidence="1">Phage head closure protein</fullName>
    </submittedName>
</protein>
<dbReference type="NCBIfam" id="TIGR01563">
    <property type="entry name" value="gp16_SPP1"/>
    <property type="match status" value="1"/>
</dbReference>
<dbReference type="EMBL" id="JARGCK010000008">
    <property type="protein sequence ID" value="MDK9866420.1"/>
    <property type="molecule type" value="Genomic_DNA"/>
</dbReference>
<dbReference type="Pfam" id="PF05521">
    <property type="entry name" value="Phage_HCP"/>
    <property type="match status" value="1"/>
</dbReference>
<dbReference type="Gene3D" id="2.40.10.270">
    <property type="entry name" value="Bacteriophage SPP1 head-tail adaptor protein"/>
    <property type="match status" value="1"/>
</dbReference>
<dbReference type="InterPro" id="IPR008767">
    <property type="entry name" value="Phage_SPP1_head-tail_adaptor"/>
</dbReference>
<dbReference type="AlphaFoldDB" id="A0AAW7ALQ0"/>
<evidence type="ECO:0000313" key="2">
    <source>
        <dbReference type="Proteomes" id="UP001174037"/>
    </source>
</evidence>
<proteinExistence type="predicted"/>
<evidence type="ECO:0000313" key="1">
    <source>
        <dbReference type="EMBL" id="MDK9866420.1"/>
    </source>
</evidence>
<gene>
    <name evidence="1" type="ORF">P1A27_10750</name>
</gene>